<name>A0AAP0E9K5_9MAGN</name>
<dbReference type="EMBL" id="JBBNAG010000012">
    <property type="protein sequence ID" value="KAK9089156.1"/>
    <property type="molecule type" value="Genomic_DNA"/>
</dbReference>
<dbReference type="SUPFAM" id="SSF57756">
    <property type="entry name" value="Retrovirus zinc finger-like domains"/>
    <property type="match status" value="1"/>
</dbReference>
<evidence type="ECO:0000313" key="3">
    <source>
        <dbReference type="EMBL" id="KAK9089156.1"/>
    </source>
</evidence>
<dbReference type="GO" id="GO:0008270">
    <property type="term" value="F:zinc ion binding"/>
    <property type="evidence" value="ECO:0007669"/>
    <property type="project" value="UniProtKB-KW"/>
</dbReference>
<organism evidence="3 4">
    <name type="scientific">Stephania cephalantha</name>
    <dbReference type="NCBI Taxonomy" id="152367"/>
    <lineage>
        <taxon>Eukaryota</taxon>
        <taxon>Viridiplantae</taxon>
        <taxon>Streptophyta</taxon>
        <taxon>Embryophyta</taxon>
        <taxon>Tracheophyta</taxon>
        <taxon>Spermatophyta</taxon>
        <taxon>Magnoliopsida</taxon>
        <taxon>Ranunculales</taxon>
        <taxon>Menispermaceae</taxon>
        <taxon>Menispermoideae</taxon>
        <taxon>Cissampelideae</taxon>
        <taxon>Stephania</taxon>
    </lineage>
</organism>
<protein>
    <recommendedName>
        <fullName evidence="2">CCHC-type domain-containing protein</fullName>
    </recommendedName>
</protein>
<keyword evidence="4" id="KW-1185">Reference proteome</keyword>
<dbReference type="GO" id="GO:0003676">
    <property type="term" value="F:nucleic acid binding"/>
    <property type="evidence" value="ECO:0007669"/>
    <property type="project" value="InterPro"/>
</dbReference>
<gene>
    <name evidence="3" type="ORF">Scep_028238</name>
</gene>
<dbReference type="PROSITE" id="PS50158">
    <property type="entry name" value="ZF_CCHC"/>
    <property type="match status" value="1"/>
</dbReference>
<evidence type="ECO:0000256" key="1">
    <source>
        <dbReference type="PROSITE-ProRule" id="PRU00047"/>
    </source>
</evidence>
<keyword evidence="1" id="KW-0862">Zinc</keyword>
<dbReference type="InterPro" id="IPR001878">
    <property type="entry name" value="Znf_CCHC"/>
</dbReference>
<comment type="caution">
    <text evidence="3">The sequence shown here is derived from an EMBL/GenBank/DDBJ whole genome shotgun (WGS) entry which is preliminary data.</text>
</comment>
<dbReference type="SMART" id="SM00343">
    <property type="entry name" value="ZnF_C2HC"/>
    <property type="match status" value="1"/>
</dbReference>
<accession>A0AAP0E9K5</accession>
<reference evidence="3 4" key="1">
    <citation type="submission" date="2024-01" db="EMBL/GenBank/DDBJ databases">
        <title>Genome assemblies of Stephania.</title>
        <authorList>
            <person name="Yang L."/>
        </authorList>
    </citation>
    <scope>NUCLEOTIDE SEQUENCE [LARGE SCALE GENOMIC DNA]</scope>
    <source>
        <strain evidence="3">JXDWG</strain>
        <tissue evidence="3">Leaf</tissue>
    </source>
</reference>
<keyword evidence="1" id="KW-0479">Metal-binding</keyword>
<dbReference type="InterPro" id="IPR036875">
    <property type="entry name" value="Znf_CCHC_sf"/>
</dbReference>
<feature type="domain" description="CCHC-type" evidence="2">
    <location>
        <begin position="102"/>
        <end position="116"/>
    </location>
</feature>
<proteinExistence type="predicted"/>
<dbReference type="AlphaFoldDB" id="A0AAP0E9K5"/>
<evidence type="ECO:0000259" key="2">
    <source>
        <dbReference type="PROSITE" id="PS50158"/>
    </source>
</evidence>
<sequence>MSIFKLVLSLRNYLHLGMTSRCIWKHKRRDMSIEDLILRLRVEEDHRKGDKMEGSDIDAKANMVEGSNSKVQKFQKKNFKRGAPTKQFAPKGKNFKKIQGSCWVCGKQGHRAQDCRHKKDQNHGNSGLNNQANIVDVQIDAMDIDLILCLCLETNMVSTLGAGGLTLVRLDIFAATKACFQSFFLLIVKKSFIWEIHPLQWLKARALLR</sequence>
<dbReference type="Proteomes" id="UP001419268">
    <property type="component" value="Unassembled WGS sequence"/>
</dbReference>
<evidence type="ECO:0000313" key="4">
    <source>
        <dbReference type="Proteomes" id="UP001419268"/>
    </source>
</evidence>
<keyword evidence="1" id="KW-0863">Zinc-finger</keyword>